<accession>A0A165R2A9</accession>
<evidence type="ECO:0000256" key="1">
    <source>
        <dbReference type="SAM" id="SignalP"/>
    </source>
</evidence>
<dbReference type="Pfam" id="PF13668">
    <property type="entry name" value="Ferritin_2"/>
    <property type="match status" value="1"/>
</dbReference>
<dbReference type="InterPro" id="IPR009078">
    <property type="entry name" value="Ferritin-like_SF"/>
</dbReference>
<feature type="signal peptide" evidence="1">
    <location>
        <begin position="1"/>
        <end position="18"/>
    </location>
</feature>
<dbReference type="InParanoid" id="A0A165R2A9"/>
<keyword evidence="1" id="KW-0732">Signal</keyword>
<dbReference type="CDD" id="cd00657">
    <property type="entry name" value="Ferritin_like"/>
    <property type="match status" value="1"/>
</dbReference>
<evidence type="ECO:0008006" key="4">
    <source>
        <dbReference type="Google" id="ProtNLM"/>
    </source>
</evidence>
<dbReference type="Proteomes" id="UP000077266">
    <property type="component" value="Unassembled WGS sequence"/>
</dbReference>
<dbReference type="AlphaFoldDB" id="A0A165R2A9"/>
<proteinExistence type="predicted"/>
<sequence>MRTATSLLALSAPLLASAAPLFSRTASDTDILVFQFAHVLEQLETQFYQAAIAKFQVSDFLAAGYSSAEVAVEQLQTIVTDESAHTSALEAAIKSFGAEPISDCVFNFDAALTDVATTMTIARTVELVGVGAYLGAAHLLDDPRFLTAAASILTIESRHQTILNALNGGVAIPGAFDIPLLPNQVLAIAGGFISGCNAELGLTGNAPLTLQTSGPIAAGTQLTFQSDAVTNWDPNCPLFCSMIVGGAVDSIVLPIDQCIVPQGVTGPVAISILSDPQPVLASNVVDQNQNTTVAGPTIVFVDFGIPEQTLSQIILSPGSKLTKDLNGVSAVAASCSSGSCNPSTVDSTSTISNEQATAIAAAGGGSASTAVYGAGGAAAATAVYGASAPSATQLDEGFITPLMPAQSAANAESAPVVGSAGNSIEFPAATGVDSAGLPLATAAPAAGGAAASSDVIVPAMPASSTDSSVVPVQLNAEPVMVIGFDE</sequence>
<keyword evidence="3" id="KW-1185">Reference proteome</keyword>
<name>A0A165R2A9_EXIGL</name>
<dbReference type="EMBL" id="KV425882">
    <property type="protein sequence ID" value="KZW04398.1"/>
    <property type="molecule type" value="Genomic_DNA"/>
</dbReference>
<protein>
    <recommendedName>
        <fullName evidence="4">Ferritin-like domain-containing protein</fullName>
    </recommendedName>
</protein>
<dbReference type="STRING" id="1314781.A0A165R2A9"/>
<dbReference type="OrthoDB" id="1001765at2759"/>
<feature type="chain" id="PRO_5007865451" description="Ferritin-like domain-containing protein" evidence="1">
    <location>
        <begin position="19"/>
        <end position="486"/>
    </location>
</feature>
<gene>
    <name evidence="2" type="ORF">EXIGLDRAFT_663928</name>
</gene>
<evidence type="ECO:0000313" key="2">
    <source>
        <dbReference type="EMBL" id="KZW04398.1"/>
    </source>
</evidence>
<dbReference type="SUPFAM" id="SSF47240">
    <property type="entry name" value="Ferritin-like"/>
    <property type="match status" value="1"/>
</dbReference>
<evidence type="ECO:0000313" key="3">
    <source>
        <dbReference type="Proteomes" id="UP000077266"/>
    </source>
</evidence>
<organism evidence="2 3">
    <name type="scientific">Exidia glandulosa HHB12029</name>
    <dbReference type="NCBI Taxonomy" id="1314781"/>
    <lineage>
        <taxon>Eukaryota</taxon>
        <taxon>Fungi</taxon>
        <taxon>Dikarya</taxon>
        <taxon>Basidiomycota</taxon>
        <taxon>Agaricomycotina</taxon>
        <taxon>Agaricomycetes</taxon>
        <taxon>Auriculariales</taxon>
        <taxon>Exidiaceae</taxon>
        <taxon>Exidia</taxon>
    </lineage>
</organism>
<reference evidence="2 3" key="1">
    <citation type="journal article" date="2016" name="Mol. Biol. Evol.">
        <title>Comparative Genomics of Early-Diverging Mushroom-Forming Fungi Provides Insights into the Origins of Lignocellulose Decay Capabilities.</title>
        <authorList>
            <person name="Nagy L.G."/>
            <person name="Riley R."/>
            <person name="Tritt A."/>
            <person name="Adam C."/>
            <person name="Daum C."/>
            <person name="Floudas D."/>
            <person name="Sun H."/>
            <person name="Yadav J.S."/>
            <person name="Pangilinan J."/>
            <person name="Larsson K.H."/>
            <person name="Matsuura K."/>
            <person name="Barry K."/>
            <person name="Labutti K."/>
            <person name="Kuo R."/>
            <person name="Ohm R.A."/>
            <person name="Bhattacharya S.S."/>
            <person name="Shirouzu T."/>
            <person name="Yoshinaga Y."/>
            <person name="Martin F.M."/>
            <person name="Grigoriev I.V."/>
            <person name="Hibbett D.S."/>
        </authorList>
    </citation>
    <scope>NUCLEOTIDE SEQUENCE [LARGE SCALE GENOMIC DNA]</scope>
    <source>
        <strain evidence="2 3">HHB12029</strain>
    </source>
</reference>